<gene>
    <name evidence="4" type="ordered locus">PSPA7_5231</name>
</gene>
<name>A6VBX8_PSEP7</name>
<sequence length="426" mass="46289">MTTDRLFSRGRRLLLIAAALLAAVALPTWLLFGGGAVPRDEDERWIDVRPSALVHRIGLVGRLEPGRVVTLAAPFAGNVEALLVQPGQRVEEGQELLRMDTREIAVQVREARSALLKARRTLQELRDWERGENMTRARRALRSAQLAQDSTERKLRETRQLFGKGIVPRNELDDLEQQARQQRMDLEAARLEVEATRSKGQGENLQIAEMDLANATVKFETLQAQLDGRTVRAPFAGIIVVAPGSSNEQGVREPVQTGSKLGQGQALFGLASVERLKVSARVSELDINQLREGQEVEVSGDGFDGIALKGVISALGGQALPGGTQGSSPQFEVTVSVAHLTPGQLRKIRLGMSAKLAVTTYRNERALVVPPEAVRHEGDRLSVVYRASPAAPIEQLPVRVGRSTPEGVEVLDLAAGQVRVHVADGS</sequence>
<comment type="subcellular location">
    <subcellularLocation>
        <location evidence="1">Cell envelope</location>
    </subcellularLocation>
</comment>
<dbReference type="Proteomes" id="UP000001582">
    <property type="component" value="Chromosome"/>
</dbReference>
<dbReference type="AlphaFoldDB" id="A6VBX8"/>
<evidence type="ECO:0000313" key="4">
    <source>
        <dbReference type="EMBL" id="ABR85945.1"/>
    </source>
</evidence>
<dbReference type="KEGG" id="pap:PSPA7_5231"/>
<evidence type="ECO:0000256" key="2">
    <source>
        <dbReference type="ARBA" id="ARBA00023054"/>
    </source>
</evidence>
<dbReference type="HOGENOM" id="CLU_052815_0_0_6"/>
<reference evidence="4 5" key="1">
    <citation type="submission" date="2007-06" db="EMBL/GenBank/DDBJ databases">
        <authorList>
            <person name="Dodson R.J."/>
            <person name="Harkins D."/>
            <person name="Paulsen I.T."/>
        </authorList>
    </citation>
    <scope>NUCLEOTIDE SEQUENCE [LARGE SCALE GENOMIC DNA]</scope>
    <source>
        <strain evidence="4 5">PA7</strain>
    </source>
</reference>
<evidence type="ECO:0000313" key="5">
    <source>
        <dbReference type="Proteomes" id="UP000001582"/>
    </source>
</evidence>
<evidence type="ECO:0000256" key="3">
    <source>
        <dbReference type="SAM" id="Coils"/>
    </source>
</evidence>
<dbReference type="Gene3D" id="2.40.30.170">
    <property type="match status" value="1"/>
</dbReference>
<dbReference type="Gene3D" id="2.40.420.20">
    <property type="match status" value="1"/>
</dbReference>
<proteinExistence type="predicted"/>
<dbReference type="Gene3D" id="2.40.50.100">
    <property type="match status" value="1"/>
</dbReference>
<protein>
    <submittedName>
        <fullName evidence="4">HlyD family secretion protein domain protein</fullName>
    </submittedName>
</protein>
<reference evidence="4 5" key="2">
    <citation type="journal article" date="2010" name="PLoS ONE">
        <title>Complete genome sequence of the multiresistant taxonomic outlier Pseudomonas aeruginosa PA7.</title>
        <authorList>
            <person name="Roy P.H."/>
            <person name="Tetu S.G."/>
            <person name="Larouche A."/>
            <person name="Elbourne L."/>
            <person name="Tremblay S."/>
            <person name="Ren Q."/>
            <person name="Dodson R."/>
            <person name="Harkins D."/>
            <person name="Shay R."/>
            <person name="Watkins K."/>
            <person name="Mahamoud Y."/>
            <person name="Paulsen I.T."/>
        </authorList>
    </citation>
    <scope>NUCLEOTIDE SEQUENCE [LARGE SCALE GENOMIC DNA]</scope>
    <source>
        <strain evidence="4 5">PA7</strain>
    </source>
</reference>
<dbReference type="RefSeq" id="WP_012077330.1">
    <property type="nucleotide sequence ID" value="NC_009656.1"/>
</dbReference>
<organism evidence="4 5">
    <name type="scientific">Pseudomonas paraeruginosa (strain DSM 24068 / PA7)</name>
    <name type="common">Pseudomonas aeruginosa (strain PA7)</name>
    <dbReference type="NCBI Taxonomy" id="381754"/>
    <lineage>
        <taxon>Bacteria</taxon>
        <taxon>Pseudomonadati</taxon>
        <taxon>Pseudomonadota</taxon>
        <taxon>Gammaproteobacteria</taxon>
        <taxon>Pseudomonadales</taxon>
        <taxon>Pseudomonadaceae</taxon>
        <taxon>Pseudomonas</taxon>
        <taxon>Pseudomonas paraeruginosa</taxon>
    </lineage>
</organism>
<dbReference type="GO" id="GO:0030313">
    <property type="term" value="C:cell envelope"/>
    <property type="evidence" value="ECO:0007669"/>
    <property type="project" value="UniProtKB-SubCell"/>
</dbReference>
<dbReference type="SUPFAM" id="SSF111369">
    <property type="entry name" value="HlyD-like secretion proteins"/>
    <property type="match status" value="1"/>
</dbReference>
<feature type="coiled-coil region" evidence="3">
    <location>
        <begin position="169"/>
        <end position="225"/>
    </location>
</feature>
<dbReference type="PANTHER" id="PTHR32347">
    <property type="entry name" value="EFFLUX SYSTEM COMPONENT YKNX-RELATED"/>
    <property type="match status" value="1"/>
</dbReference>
<keyword evidence="2 3" id="KW-0175">Coiled coil</keyword>
<dbReference type="EMBL" id="CP000744">
    <property type="protein sequence ID" value="ABR85945.1"/>
    <property type="molecule type" value="Genomic_DNA"/>
</dbReference>
<dbReference type="Gene3D" id="1.10.287.470">
    <property type="entry name" value="Helix hairpin bin"/>
    <property type="match status" value="1"/>
</dbReference>
<evidence type="ECO:0000256" key="1">
    <source>
        <dbReference type="ARBA" id="ARBA00004196"/>
    </source>
</evidence>
<accession>A6VBX8</accession>
<dbReference type="InterPro" id="IPR050465">
    <property type="entry name" value="UPF0194_transport"/>
</dbReference>